<dbReference type="STRING" id="1873524.HSR6_0663"/>
<sequence>MGSTHPLEHAETFALIAVGGFLGSNLRFLIGQFSPGLGGTLVVNALGSAVLGFLAYEALKTDLLSASSRMVLSTGVLSSFTTYSTFAMETVQAAPVLGLANLFASYLLGFTGVLVGRHLAHSMEGSK</sequence>
<evidence type="ECO:0000256" key="5">
    <source>
        <dbReference type="ARBA" id="ARBA00023136"/>
    </source>
</evidence>
<comment type="subcellular location">
    <subcellularLocation>
        <location evidence="1 8">Cell membrane</location>
        <topology evidence="1 8">Multi-pass membrane protein</topology>
    </subcellularLocation>
</comment>
<dbReference type="GO" id="GO:0140114">
    <property type="term" value="P:cellular detoxification of fluoride"/>
    <property type="evidence" value="ECO:0007669"/>
    <property type="project" value="UniProtKB-UniRule"/>
</dbReference>
<evidence type="ECO:0000256" key="3">
    <source>
        <dbReference type="ARBA" id="ARBA00022692"/>
    </source>
</evidence>
<comment type="catalytic activity">
    <reaction evidence="7">
        <text>fluoride(in) = fluoride(out)</text>
        <dbReference type="Rhea" id="RHEA:76159"/>
        <dbReference type="ChEBI" id="CHEBI:17051"/>
    </reaction>
    <physiologicalReaction direction="left-to-right" evidence="7">
        <dbReference type="Rhea" id="RHEA:76160"/>
    </physiologicalReaction>
</comment>
<proteinExistence type="inferred from homology"/>
<keyword evidence="8" id="KW-0406">Ion transport</keyword>
<keyword evidence="12" id="KW-1185">Reference proteome</keyword>
<evidence type="ECO:0000313" key="11">
    <source>
        <dbReference type="Proteomes" id="UP000185608"/>
    </source>
</evidence>
<dbReference type="OrthoDB" id="253428at2157"/>
<dbReference type="Proteomes" id="UP000186165">
    <property type="component" value="Chromosome"/>
</dbReference>
<protein>
    <recommendedName>
        <fullName evidence="8">Fluoride-specific ion channel FluC</fullName>
    </recommendedName>
</protein>
<evidence type="ECO:0000256" key="2">
    <source>
        <dbReference type="ARBA" id="ARBA00022475"/>
    </source>
</evidence>
<keyword evidence="4 8" id="KW-1133">Transmembrane helix</keyword>
<feature type="transmembrane region" description="Helical" evidence="8">
    <location>
        <begin position="94"/>
        <end position="115"/>
    </location>
</feature>
<evidence type="ECO:0000256" key="6">
    <source>
        <dbReference type="ARBA" id="ARBA00035120"/>
    </source>
</evidence>
<dbReference type="HAMAP" id="MF_00454">
    <property type="entry name" value="FluC"/>
    <property type="match status" value="1"/>
</dbReference>
<evidence type="ECO:0000256" key="8">
    <source>
        <dbReference type="HAMAP-Rule" id="MF_00454"/>
    </source>
</evidence>
<name>A0A1D8S3B8_9EURY</name>
<comment type="function">
    <text evidence="8">Fluoride-specific ion channel. Important for reducing fluoride concentration in the cell, thus reducing its toxicity.</text>
</comment>
<comment type="similarity">
    <text evidence="6 8">Belongs to the fluoride channel Fluc/FEX (TC 1.A.43) family.</text>
</comment>
<dbReference type="KEGG" id="halh:HTSR_0638"/>
<dbReference type="Pfam" id="PF02537">
    <property type="entry name" value="CRCB"/>
    <property type="match status" value="1"/>
</dbReference>
<reference evidence="9 11" key="1">
    <citation type="submission" date="2016-06" db="EMBL/GenBank/DDBJ databases">
        <title>Discovery of anaerobic lithoheterotrophic haloarchaeon capable of sulfur respiration by hydrogen and formate.</title>
        <authorList>
            <person name="Sorokin D.Y."/>
            <person name="Kublanov I.V."/>
            <person name="Roman P."/>
            <person name="Sinninghe Damste J.S."/>
            <person name="Golyshin P.N."/>
            <person name="Rojo D."/>
            <person name="Ciordia S."/>
            <person name="Mena Md.C."/>
            <person name="Ferrer M."/>
            <person name="Smedile F."/>
            <person name="Messina E."/>
            <person name="La Cono V."/>
            <person name="Yakimov M.M."/>
        </authorList>
    </citation>
    <scope>NUCLEOTIDE SEQUENCE [LARGE SCALE GENOMIC DNA]</scope>
    <source>
        <strain evidence="9 11">HTSR1</strain>
    </source>
</reference>
<dbReference type="EMBL" id="CP016804">
    <property type="protein sequence ID" value="APE95123.1"/>
    <property type="molecule type" value="Genomic_DNA"/>
</dbReference>
<evidence type="ECO:0000313" key="12">
    <source>
        <dbReference type="Proteomes" id="UP000186165"/>
    </source>
</evidence>
<accession>A0A1D8S3B8</accession>
<keyword evidence="2 8" id="KW-1003">Cell membrane</keyword>
<keyword evidence="3 8" id="KW-0812">Transmembrane</keyword>
<evidence type="ECO:0000313" key="10">
    <source>
        <dbReference type="EMBL" id="APE95123.1"/>
    </source>
</evidence>
<evidence type="ECO:0000256" key="7">
    <source>
        <dbReference type="ARBA" id="ARBA00035585"/>
    </source>
</evidence>
<dbReference type="AlphaFoldDB" id="A0A1D8S3B8"/>
<gene>
    <name evidence="8" type="primary">fluC</name>
    <name evidence="8" type="synonym">crcB</name>
    <name evidence="10" type="ORF">HSR6_0663</name>
    <name evidence="9" type="ORF">HTSR_0638</name>
</gene>
<dbReference type="KEGG" id="hhsr:HSR6_0663"/>
<accession>A0A1J1ABG0</accession>
<dbReference type="RefSeq" id="WP_070364574.1">
    <property type="nucleotide sequence ID" value="NZ_CP016070.1"/>
</dbReference>
<organism evidence="9 11">
    <name type="scientific">Halodesulfurarchaeum formicicum</name>
    <dbReference type="NCBI Taxonomy" id="1873524"/>
    <lineage>
        <taxon>Archaea</taxon>
        <taxon>Methanobacteriati</taxon>
        <taxon>Methanobacteriota</taxon>
        <taxon>Stenosarchaea group</taxon>
        <taxon>Halobacteria</taxon>
        <taxon>Halobacteriales</taxon>
        <taxon>Halobacteriaceae</taxon>
        <taxon>Halodesulfurarchaeum</taxon>
    </lineage>
</organism>
<reference evidence="10" key="3">
    <citation type="journal article" date="2017" name="ISME J.">
        <title>Discovery of anaerobic lithoheterotrophic haloarchaea, ubiquitous in hypersaline habitats.</title>
        <authorList>
            <person name="Sorokin D.Y."/>
            <person name="Messina E."/>
            <person name="Smedile F."/>
            <person name="Roman P."/>
            <person name="Damste J.S.S."/>
            <person name="Ciordia S."/>
            <person name="Mena M.C."/>
            <person name="Ferrer M."/>
            <person name="Golyshin P.N."/>
            <person name="Kublanov I.V."/>
            <person name="Samarov N.I."/>
            <person name="Toshchakov S.V."/>
            <person name="La Cono V."/>
            <person name="Yakimov M.M."/>
        </authorList>
    </citation>
    <scope>NUCLEOTIDE SEQUENCE</scope>
    <source>
        <strain evidence="10">HSR6</strain>
    </source>
</reference>
<feature type="transmembrane region" description="Helical" evidence="8">
    <location>
        <begin position="36"/>
        <end position="59"/>
    </location>
</feature>
<dbReference type="GeneID" id="30417185"/>
<keyword evidence="8" id="KW-0407">Ion channel</keyword>
<dbReference type="InterPro" id="IPR003691">
    <property type="entry name" value="FluC"/>
</dbReference>
<evidence type="ECO:0000256" key="1">
    <source>
        <dbReference type="ARBA" id="ARBA00004651"/>
    </source>
</evidence>
<dbReference type="EMBL" id="CP016070">
    <property type="protein sequence ID" value="AOW79831.1"/>
    <property type="molecule type" value="Genomic_DNA"/>
</dbReference>
<evidence type="ECO:0000313" key="9">
    <source>
        <dbReference type="EMBL" id="AOW79831.1"/>
    </source>
</evidence>
<comment type="caution">
    <text evidence="8">Lacks conserved residue(s) required for the propagation of feature annotation.</text>
</comment>
<dbReference type="GO" id="GO:0005886">
    <property type="term" value="C:plasma membrane"/>
    <property type="evidence" value="ECO:0007669"/>
    <property type="project" value="UniProtKB-SubCell"/>
</dbReference>
<reference evidence="12" key="2">
    <citation type="submission" date="2016-08" db="EMBL/GenBank/DDBJ databases">
        <title>Discovery of first anaerobic lithoheterotrophic haloarchae widely represented in hypersaline habitats.</title>
        <authorList>
            <person name="Sorokin D.Y."/>
            <person name="Kublanov I.V."/>
            <person name="Roman P."/>
            <person name="Sinninghe Damste J.S."/>
            <person name="Golyshin P.N."/>
            <person name="Rojo D."/>
            <person name="Ciordia S."/>
            <person name="Mena Md.C."/>
            <person name="Ferrer M."/>
            <person name="Smedile F."/>
            <person name="Messina E."/>
            <person name="La Cono V."/>
            <person name="Yakimov M.M."/>
        </authorList>
    </citation>
    <scope>NUCLEOTIDE SEQUENCE [LARGE SCALE GENOMIC DNA]</scope>
    <source>
        <strain evidence="12">HSR6</strain>
    </source>
</reference>
<dbReference type="GO" id="GO:0062054">
    <property type="term" value="F:fluoride channel activity"/>
    <property type="evidence" value="ECO:0007669"/>
    <property type="project" value="UniProtKB-UniRule"/>
</dbReference>
<keyword evidence="8" id="KW-0813">Transport</keyword>
<keyword evidence="5 8" id="KW-0472">Membrane</keyword>
<feature type="transmembrane region" description="Helical" evidence="8">
    <location>
        <begin position="12"/>
        <end position="30"/>
    </location>
</feature>
<dbReference type="Proteomes" id="UP000185608">
    <property type="component" value="Chromosome"/>
</dbReference>
<evidence type="ECO:0000256" key="4">
    <source>
        <dbReference type="ARBA" id="ARBA00022989"/>
    </source>
</evidence>